<evidence type="ECO:0000256" key="3">
    <source>
        <dbReference type="ARBA" id="ARBA00006462"/>
    </source>
</evidence>
<keyword evidence="10" id="KW-1133">Transmembrane helix</keyword>
<evidence type="ECO:0000256" key="4">
    <source>
        <dbReference type="ARBA" id="ARBA00012557"/>
    </source>
</evidence>
<name>A0A813M9T3_9BILA</name>
<feature type="domain" description="Fringe-like glycosyltransferase" evidence="12">
    <location>
        <begin position="58"/>
        <end position="284"/>
    </location>
</feature>
<dbReference type="PANTHER" id="PTHR23033">
    <property type="entry name" value="BETA1,3-GALACTOSYLTRANSFERASE"/>
    <property type="match status" value="1"/>
</dbReference>
<proteinExistence type="inferred from homology"/>
<evidence type="ECO:0000256" key="8">
    <source>
        <dbReference type="ARBA" id="ARBA00022741"/>
    </source>
</evidence>
<comment type="caution">
    <text evidence="13">The sequence shown here is derived from an EMBL/GenBank/DDBJ whole genome shotgun (WGS) entry which is preliminary data.</text>
</comment>
<dbReference type="GO" id="GO:0000166">
    <property type="term" value="F:nucleotide binding"/>
    <property type="evidence" value="ECO:0007669"/>
    <property type="project" value="UniProtKB-KW"/>
</dbReference>
<dbReference type="EMBL" id="CAJNOE010000004">
    <property type="protein sequence ID" value="CAF0715597.1"/>
    <property type="molecule type" value="Genomic_DNA"/>
</dbReference>
<dbReference type="GO" id="GO:0016020">
    <property type="term" value="C:membrane"/>
    <property type="evidence" value="ECO:0007669"/>
    <property type="project" value="UniProtKB-SubCell"/>
</dbReference>
<evidence type="ECO:0000256" key="9">
    <source>
        <dbReference type="ARBA" id="ARBA00022968"/>
    </source>
</evidence>
<evidence type="ECO:0000256" key="7">
    <source>
        <dbReference type="ARBA" id="ARBA00022692"/>
    </source>
</evidence>
<keyword evidence="7" id="KW-0812">Transmembrane</keyword>
<dbReference type="Pfam" id="PF02434">
    <property type="entry name" value="Fringe"/>
    <property type="match status" value="1"/>
</dbReference>
<dbReference type="EC" id="2.4.1.122" evidence="4"/>
<organism evidence="13 15">
    <name type="scientific">Adineta steineri</name>
    <dbReference type="NCBI Taxonomy" id="433720"/>
    <lineage>
        <taxon>Eukaryota</taxon>
        <taxon>Metazoa</taxon>
        <taxon>Spiralia</taxon>
        <taxon>Gnathifera</taxon>
        <taxon>Rotifera</taxon>
        <taxon>Eurotatoria</taxon>
        <taxon>Bdelloidea</taxon>
        <taxon>Adinetida</taxon>
        <taxon>Adinetidae</taxon>
        <taxon>Adineta</taxon>
    </lineage>
</organism>
<evidence type="ECO:0000256" key="10">
    <source>
        <dbReference type="ARBA" id="ARBA00022989"/>
    </source>
</evidence>
<keyword evidence="5" id="KW-0328">Glycosyltransferase</keyword>
<dbReference type="GO" id="GO:0016263">
    <property type="term" value="F:glycoprotein-N-acetylgalactosamine 3-beta-galactosyltransferase activity"/>
    <property type="evidence" value="ECO:0007669"/>
    <property type="project" value="UniProtKB-EC"/>
</dbReference>
<dbReference type="Proteomes" id="UP000663868">
    <property type="component" value="Unassembled WGS sequence"/>
</dbReference>
<evidence type="ECO:0000313" key="13">
    <source>
        <dbReference type="EMBL" id="CAF0715597.1"/>
    </source>
</evidence>
<protein>
    <recommendedName>
        <fullName evidence="4">N-acetylgalactosaminide beta-1,3-galactosyltransferase</fullName>
        <ecNumber evidence="4">2.4.1.122</ecNumber>
    </recommendedName>
</protein>
<accession>A0A813M9T3</accession>
<evidence type="ECO:0000313" key="14">
    <source>
        <dbReference type="EMBL" id="CAF3741432.1"/>
    </source>
</evidence>
<dbReference type="EMBL" id="CAJOBB010000739">
    <property type="protein sequence ID" value="CAF3741432.1"/>
    <property type="molecule type" value="Genomic_DNA"/>
</dbReference>
<evidence type="ECO:0000256" key="6">
    <source>
        <dbReference type="ARBA" id="ARBA00022679"/>
    </source>
</evidence>
<comment type="pathway">
    <text evidence="2">Protein modification; protein glycosylation.</text>
</comment>
<dbReference type="InterPro" id="IPR026050">
    <property type="entry name" value="C1GALT1/C1GALT1_chp1"/>
</dbReference>
<evidence type="ECO:0000259" key="12">
    <source>
        <dbReference type="Pfam" id="PF02434"/>
    </source>
</evidence>
<evidence type="ECO:0000256" key="1">
    <source>
        <dbReference type="ARBA" id="ARBA00004606"/>
    </source>
</evidence>
<keyword evidence="6" id="KW-0808">Transferase</keyword>
<keyword evidence="8" id="KW-0547">Nucleotide-binding</keyword>
<evidence type="ECO:0000256" key="5">
    <source>
        <dbReference type="ARBA" id="ARBA00022676"/>
    </source>
</evidence>
<comment type="subcellular location">
    <subcellularLocation>
        <location evidence="1">Membrane</location>
        <topology evidence="1">Single-pass type II membrane protein</topology>
    </subcellularLocation>
</comment>
<dbReference type="Gene3D" id="3.90.550.50">
    <property type="match status" value="1"/>
</dbReference>
<dbReference type="Proteomes" id="UP000663860">
    <property type="component" value="Unassembled WGS sequence"/>
</dbReference>
<evidence type="ECO:0000313" key="15">
    <source>
        <dbReference type="Proteomes" id="UP000663860"/>
    </source>
</evidence>
<reference evidence="13" key="1">
    <citation type="submission" date="2021-02" db="EMBL/GenBank/DDBJ databases">
        <authorList>
            <person name="Nowell W R."/>
        </authorList>
    </citation>
    <scope>NUCLEOTIDE SEQUENCE</scope>
</reference>
<sequence>MMQRGKCRSPLYHRLLLSLILSISASLLLITITNQHQNSFLSITETNNIADRTVLFIRTAQNCQSRLKYLLESWIPKDLSKQSNIYLITDKILNSTNVTIFNSFRNVVETNCPSTHSGYDLCCKTAHEFDAYYSLTKTNSNLEWMCRFDDDQYVNVDNLYKYLSQMNSSKPYYIGRTSINKRLTTPKDNRTYIFATYGAGVCYSHTLLKRLRPHVHVNVLPRRCVNRSLSDDVYMGYLIELIVNVSLTPVNDLLHSHLEILDKSFRRYSLNDLARMITFGFAWDRYTLDWLPIIHHLIEFTKQDQYEAADHLWLFLRNYEKEHPQNLTNKYDQSCTSYKRLRNKTLLLKNKTTIKKSTKKIIK</sequence>
<gene>
    <name evidence="13" type="ORF">IZO911_LOCUS953</name>
    <name evidence="14" type="ORF">KXQ929_LOCUS13682</name>
</gene>
<evidence type="ECO:0000256" key="2">
    <source>
        <dbReference type="ARBA" id="ARBA00004922"/>
    </source>
</evidence>
<keyword evidence="11" id="KW-0472">Membrane</keyword>
<dbReference type="InterPro" id="IPR003378">
    <property type="entry name" value="Fringe-like_glycosylTrfase"/>
</dbReference>
<evidence type="ECO:0000256" key="11">
    <source>
        <dbReference type="ARBA" id="ARBA00023136"/>
    </source>
</evidence>
<comment type="similarity">
    <text evidence="3">Belongs to the glycosyltransferase 31 family. Beta3-Gal-T subfamily.</text>
</comment>
<keyword evidence="9" id="KW-0735">Signal-anchor</keyword>
<dbReference type="AlphaFoldDB" id="A0A813M9T3"/>